<keyword evidence="3" id="KW-1185">Reference proteome</keyword>
<evidence type="ECO:0000313" key="3">
    <source>
        <dbReference type="Proteomes" id="UP000594042"/>
    </source>
</evidence>
<dbReference type="EMBL" id="AP023322">
    <property type="protein sequence ID" value="BCI63149.1"/>
    <property type="molecule type" value="Genomic_DNA"/>
</dbReference>
<accession>A0A7G1HTR5</accession>
<name>A0A7G1HTR5_9BACT</name>
<protein>
    <recommendedName>
        <fullName evidence="1">Glycosyltransferase 2-like domain-containing protein</fullName>
    </recommendedName>
</protein>
<dbReference type="PANTHER" id="PTHR43179">
    <property type="entry name" value="RHAMNOSYLTRANSFERASE WBBL"/>
    <property type="match status" value="1"/>
</dbReference>
<dbReference type="SUPFAM" id="SSF53448">
    <property type="entry name" value="Nucleotide-diphospho-sugar transferases"/>
    <property type="match status" value="1"/>
</dbReference>
<evidence type="ECO:0000259" key="1">
    <source>
        <dbReference type="Pfam" id="PF00535"/>
    </source>
</evidence>
<sequence>MNDILISIIIVNYNVKYFLEQCLTSVSRAIEGINAEIYVVDNNSTDGSVEYLRSRFPQVIFIENVSNPGFSKANNQAIELAKGKYILLLNPDTVVGEGILHNLCTFMEKHSDAGGVGVKMLDGRGNFLPESKRSFPSPWVSFCKIFGLSKLFPYSSLFSKYSLLYLEADKQHCVDVLSGAFMLLRKEALNKCGLLDTSFFMYGEDIDLSYRLVLGGYKNYYLPEKILHYKGESTKHNDIKYIQAFYGAMHIFYKKYYPHSGWLTSSMIKMAIWSKALVDIISRSLRVKPLLKNEHQRMLVVCVGKHYEDIKTVILRKMPELDNIYLWDLRKKSLPKGEEFVAEWSQYTDITFCFPDISFSQILQNINVSYVRRKTYHIYNLESRQLVSPGNK</sequence>
<dbReference type="Gene3D" id="3.90.550.10">
    <property type="entry name" value="Spore Coat Polysaccharide Biosynthesis Protein SpsA, Chain A"/>
    <property type="match status" value="1"/>
</dbReference>
<dbReference type="InterPro" id="IPR029044">
    <property type="entry name" value="Nucleotide-diphossugar_trans"/>
</dbReference>
<dbReference type="RefSeq" id="WP_200755825.1">
    <property type="nucleotide sequence ID" value="NZ_AP023322.1"/>
</dbReference>
<dbReference type="KEGG" id="copr:Cop2CBH44_15020"/>
<reference evidence="3" key="1">
    <citation type="submission" date="2020-07" db="EMBL/GenBank/DDBJ databases">
        <title>Complete genome sequencing of Coprobacter sp. strain 2CBH44.</title>
        <authorList>
            <person name="Sakamoto M."/>
            <person name="Murakami T."/>
            <person name="Mori H."/>
        </authorList>
    </citation>
    <scope>NUCLEOTIDE SEQUENCE [LARGE SCALE GENOMIC DNA]</scope>
    <source>
        <strain evidence="3">2CBH44</strain>
    </source>
</reference>
<dbReference type="Pfam" id="PF00535">
    <property type="entry name" value="Glycos_transf_2"/>
    <property type="match status" value="1"/>
</dbReference>
<dbReference type="Proteomes" id="UP000594042">
    <property type="component" value="Chromosome"/>
</dbReference>
<dbReference type="PANTHER" id="PTHR43179:SF7">
    <property type="entry name" value="RHAMNOSYLTRANSFERASE WBBL"/>
    <property type="match status" value="1"/>
</dbReference>
<feature type="domain" description="Glycosyltransferase 2-like" evidence="1">
    <location>
        <begin position="7"/>
        <end position="157"/>
    </location>
</feature>
<organism evidence="2 3">
    <name type="scientific">Coprobacter secundus subsp. similis</name>
    <dbReference type="NCBI Taxonomy" id="2751153"/>
    <lineage>
        <taxon>Bacteria</taxon>
        <taxon>Pseudomonadati</taxon>
        <taxon>Bacteroidota</taxon>
        <taxon>Bacteroidia</taxon>
        <taxon>Bacteroidales</taxon>
        <taxon>Barnesiellaceae</taxon>
        <taxon>Coprobacter</taxon>
    </lineage>
</organism>
<evidence type="ECO:0000313" key="2">
    <source>
        <dbReference type="EMBL" id="BCI63149.1"/>
    </source>
</evidence>
<gene>
    <name evidence="2" type="ORF">Cop2CBH44_15020</name>
</gene>
<proteinExistence type="predicted"/>
<dbReference type="AlphaFoldDB" id="A0A7G1HTR5"/>
<dbReference type="InterPro" id="IPR001173">
    <property type="entry name" value="Glyco_trans_2-like"/>
</dbReference>
<dbReference type="CDD" id="cd04186">
    <property type="entry name" value="GT_2_like_c"/>
    <property type="match status" value="1"/>
</dbReference>